<organism evidence="2 3">
    <name type="scientific">Pterulicium gracile</name>
    <dbReference type="NCBI Taxonomy" id="1884261"/>
    <lineage>
        <taxon>Eukaryota</taxon>
        <taxon>Fungi</taxon>
        <taxon>Dikarya</taxon>
        <taxon>Basidiomycota</taxon>
        <taxon>Agaricomycotina</taxon>
        <taxon>Agaricomycetes</taxon>
        <taxon>Agaricomycetidae</taxon>
        <taxon>Agaricales</taxon>
        <taxon>Pleurotineae</taxon>
        <taxon>Pterulaceae</taxon>
        <taxon>Pterulicium</taxon>
    </lineage>
</organism>
<feature type="region of interest" description="Disordered" evidence="1">
    <location>
        <begin position="188"/>
        <end position="294"/>
    </location>
</feature>
<gene>
    <name evidence="2" type="ORF">BDV98DRAFT_585293</name>
</gene>
<sequence length="294" mass="30975">MLGRSRVSSSGRATTLQSGPFNAAAAGLLDLQTVILISIPAAPLCAVVHVSNWANSGGFVPLSDPATLTDFLELQMVGDEEEDESWTVAGLMGRNSTNTSTYRSAAREKARLRASGSDSEPNPGEDIEPSQDVTPNPVENTACDQGRPNLSGPIAGGITSGNDTDQEKHIGYLRPPTTQASAELLSADDGAKQPPDPASSAARPGLATPYLNSYSDLDSSRATPVNFEGPHVRRQTTDQPLPTAGRAAQYPASPPSFRYEDEENGVHHEEPTTADGDYSEDEGGNGRTAAVWDK</sequence>
<evidence type="ECO:0000313" key="3">
    <source>
        <dbReference type="Proteomes" id="UP000305067"/>
    </source>
</evidence>
<feature type="compositionally biased region" description="Polar residues" evidence="1">
    <location>
        <begin position="94"/>
        <end position="103"/>
    </location>
</feature>
<proteinExistence type="predicted"/>
<accession>A0A5C3Q8S9</accession>
<name>A0A5C3Q8S9_9AGAR</name>
<dbReference type="AlphaFoldDB" id="A0A5C3Q8S9"/>
<keyword evidence="3" id="KW-1185">Reference proteome</keyword>
<evidence type="ECO:0000256" key="1">
    <source>
        <dbReference type="SAM" id="MobiDB-lite"/>
    </source>
</evidence>
<reference evidence="2 3" key="1">
    <citation type="journal article" date="2019" name="Nat. Ecol. Evol.">
        <title>Megaphylogeny resolves global patterns of mushroom evolution.</title>
        <authorList>
            <person name="Varga T."/>
            <person name="Krizsan K."/>
            <person name="Foldi C."/>
            <person name="Dima B."/>
            <person name="Sanchez-Garcia M."/>
            <person name="Sanchez-Ramirez S."/>
            <person name="Szollosi G.J."/>
            <person name="Szarkandi J.G."/>
            <person name="Papp V."/>
            <person name="Albert L."/>
            <person name="Andreopoulos W."/>
            <person name="Angelini C."/>
            <person name="Antonin V."/>
            <person name="Barry K.W."/>
            <person name="Bougher N.L."/>
            <person name="Buchanan P."/>
            <person name="Buyck B."/>
            <person name="Bense V."/>
            <person name="Catcheside P."/>
            <person name="Chovatia M."/>
            <person name="Cooper J."/>
            <person name="Damon W."/>
            <person name="Desjardin D."/>
            <person name="Finy P."/>
            <person name="Geml J."/>
            <person name="Haridas S."/>
            <person name="Hughes K."/>
            <person name="Justo A."/>
            <person name="Karasinski D."/>
            <person name="Kautmanova I."/>
            <person name="Kiss B."/>
            <person name="Kocsube S."/>
            <person name="Kotiranta H."/>
            <person name="LaButti K.M."/>
            <person name="Lechner B.E."/>
            <person name="Liimatainen K."/>
            <person name="Lipzen A."/>
            <person name="Lukacs Z."/>
            <person name="Mihaltcheva S."/>
            <person name="Morgado L.N."/>
            <person name="Niskanen T."/>
            <person name="Noordeloos M.E."/>
            <person name="Ohm R.A."/>
            <person name="Ortiz-Santana B."/>
            <person name="Ovrebo C."/>
            <person name="Racz N."/>
            <person name="Riley R."/>
            <person name="Savchenko A."/>
            <person name="Shiryaev A."/>
            <person name="Soop K."/>
            <person name="Spirin V."/>
            <person name="Szebenyi C."/>
            <person name="Tomsovsky M."/>
            <person name="Tulloss R.E."/>
            <person name="Uehling J."/>
            <person name="Grigoriev I.V."/>
            <person name="Vagvolgyi C."/>
            <person name="Papp T."/>
            <person name="Martin F.M."/>
            <person name="Miettinen O."/>
            <person name="Hibbett D.S."/>
            <person name="Nagy L.G."/>
        </authorList>
    </citation>
    <scope>NUCLEOTIDE SEQUENCE [LARGE SCALE GENOMIC DNA]</scope>
    <source>
        <strain evidence="2 3">CBS 309.79</strain>
    </source>
</reference>
<protein>
    <submittedName>
        <fullName evidence="2">Uncharacterized protein</fullName>
    </submittedName>
</protein>
<feature type="region of interest" description="Disordered" evidence="1">
    <location>
        <begin position="92"/>
        <end position="170"/>
    </location>
</feature>
<feature type="compositionally biased region" description="Polar residues" evidence="1">
    <location>
        <begin position="131"/>
        <end position="143"/>
    </location>
</feature>
<dbReference type="EMBL" id="ML178843">
    <property type="protein sequence ID" value="TFK97976.1"/>
    <property type="molecule type" value="Genomic_DNA"/>
</dbReference>
<dbReference type="Proteomes" id="UP000305067">
    <property type="component" value="Unassembled WGS sequence"/>
</dbReference>
<evidence type="ECO:0000313" key="2">
    <source>
        <dbReference type="EMBL" id="TFK97976.1"/>
    </source>
</evidence>
<feature type="compositionally biased region" description="Polar residues" evidence="1">
    <location>
        <begin position="210"/>
        <end position="223"/>
    </location>
</feature>